<evidence type="ECO:0000259" key="4">
    <source>
        <dbReference type="PROSITE" id="PS01124"/>
    </source>
</evidence>
<dbReference type="InterPro" id="IPR020449">
    <property type="entry name" value="Tscrpt_reg_AraC-type_HTH"/>
</dbReference>
<accession>A0A2U1TVI3</accession>
<dbReference type="InterPro" id="IPR018060">
    <property type="entry name" value="HTH_AraC"/>
</dbReference>
<evidence type="ECO:0000256" key="1">
    <source>
        <dbReference type="ARBA" id="ARBA00023015"/>
    </source>
</evidence>
<dbReference type="PRINTS" id="PR00032">
    <property type="entry name" value="HTHARAC"/>
</dbReference>
<dbReference type="Pfam" id="PF12833">
    <property type="entry name" value="HTH_18"/>
    <property type="match status" value="1"/>
</dbReference>
<dbReference type="PROSITE" id="PS00041">
    <property type="entry name" value="HTH_ARAC_FAMILY_1"/>
    <property type="match status" value="1"/>
</dbReference>
<dbReference type="Gene3D" id="1.10.10.60">
    <property type="entry name" value="Homeodomain-like"/>
    <property type="match status" value="1"/>
</dbReference>
<sequence length="295" mass="33669">MRDNEWLLENLRVESSVFHIGKYCGSWQGSTAGQGKSSYHIVMDGDCWLHAEHDPEPIALNRGDMVFIFQDCPFVLSNHREKDAALRAPGKKMQPLHFHDRSSTALVCGFFTFHSVISHMILSFLPHKIIIRKREDEFEAVRKITEVIHHEAAKEEMCSHKLISSLAEALLFIGIRQYLHQHPPAAALETAKNMPEFLNLIATILLFPAREWTIPKMADAMAMSRSWFIQRFSQVSAVPPAEMVCQLRMSLACRYIEQGKTLQQTAEMVGYQSIAAFNRAFRRIIGVTPGKYRGR</sequence>
<keyword evidence="6" id="KW-1185">Reference proteome</keyword>
<dbReference type="SUPFAM" id="SSF46689">
    <property type="entry name" value="Homeodomain-like"/>
    <property type="match status" value="1"/>
</dbReference>
<evidence type="ECO:0000256" key="2">
    <source>
        <dbReference type="ARBA" id="ARBA00023125"/>
    </source>
</evidence>
<dbReference type="AlphaFoldDB" id="A0A2U1TVI3"/>
<gene>
    <name evidence="5" type="ORF">DDT56_15750</name>
</gene>
<protein>
    <submittedName>
        <fullName evidence="5">AraC family transcriptional regulator</fullName>
    </submittedName>
</protein>
<keyword evidence="1" id="KW-0805">Transcription regulation</keyword>
<comment type="caution">
    <text evidence="5">The sequence shown here is derived from an EMBL/GenBank/DDBJ whole genome shotgun (WGS) entry which is preliminary data.</text>
</comment>
<dbReference type="Pfam" id="PF12852">
    <property type="entry name" value="Cupin_6"/>
    <property type="match status" value="1"/>
</dbReference>
<dbReference type="EMBL" id="QDKH01000019">
    <property type="protein sequence ID" value="PWC13352.1"/>
    <property type="molecule type" value="Genomic_DNA"/>
</dbReference>
<dbReference type="InterPro" id="IPR009057">
    <property type="entry name" value="Homeodomain-like_sf"/>
</dbReference>
<evidence type="ECO:0000313" key="6">
    <source>
        <dbReference type="Proteomes" id="UP000296159"/>
    </source>
</evidence>
<dbReference type="GO" id="GO:0003700">
    <property type="term" value="F:DNA-binding transcription factor activity"/>
    <property type="evidence" value="ECO:0007669"/>
    <property type="project" value="InterPro"/>
</dbReference>
<evidence type="ECO:0000256" key="3">
    <source>
        <dbReference type="ARBA" id="ARBA00023163"/>
    </source>
</evidence>
<dbReference type="InterPro" id="IPR018062">
    <property type="entry name" value="HTH_AraC-typ_CS"/>
</dbReference>
<feature type="domain" description="HTH araC/xylS-type" evidence="4">
    <location>
        <begin position="198"/>
        <end position="295"/>
    </location>
</feature>
<dbReference type="SMART" id="SM00342">
    <property type="entry name" value="HTH_ARAC"/>
    <property type="match status" value="1"/>
</dbReference>
<evidence type="ECO:0000313" key="5">
    <source>
        <dbReference type="EMBL" id="PWC13352.1"/>
    </source>
</evidence>
<dbReference type="Proteomes" id="UP000296159">
    <property type="component" value="Unassembled WGS sequence"/>
</dbReference>
<dbReference type="RefSeq" id="WP_136167374.1">
    <property type="nucleotide sequence ID" value="NZ_KZ819084.1"/>
</dbReference>
<dbReference type="PROSITE" id="PS01124">
    <property type="entry name" value="HTH_ARAC_FAMILY_2"/>
    <property type="match status" value="1"/>
</dbReference>
<dbReference type="PANTHER" id="PTHR11019:SF159">
    <property type="entry name" value="TRANSCRIPTIONAL REGULATOR-RELATED"/>
    <property type="match status" value="1"/>
</dbReference>
<reference evidence="5 6" key="1">
    <citation type="submission" date="2018-04" db="EMBL/GenBank/DDBJ databases">
        <title>Brenneria corticis sp.nov.</title>
        <authorList>
            <person name="Li Y."/>
        </authorList>
    </citation>
    <scope>NUCLEOTIDE SEQUENCE [LARGE SCALE GENOMIC DNA]</scope>
    <source>
        <strain evidence="5 6">CFCC 11842</strain>
    </source>
</reference>
<name>A0A2U1TVI3_9GAMM</name>
<keyword evidence="2" id="KW-0238">DNA-binding</keyword>
<dbReference type="InterPro" id="IPR032783">
    <property type="entry name" value="AraC_lig"/>
</dbReference>
<proteinExistence type="predicted"/>
<dbReference type="PANTHER" id="PTHR11019">
    <property type="entry name" value="HTH-TYPE TRANSCRIPTIONAL REGULATOR NIMR"/>
    <property type="match status" value="1"/>
</dbReference>
<organism evidence="5 6">
    <name type="scientific">Brenneria corticis</name>
    <dbReference type="NCBI Taxonomy" id="2173106"/>
    <lineage>
        <taxon>Bacteria</taxon>
        <taxon>Pseudomonadati</taxon>
        <taxon>Pseudomonadota</taxon>
        <taxon>Gammaproteobacteria</taxon>
        <taxon>Enterobacterales</taxon>
        <taxon>Pectobacteriaceae</taxon>
        <taxon>Brenneria</taxon>
    </lineage>
</organism>
<keyword evidence="3" id="KW-0804">Transcription</keyword>
<dbReference type="GO" id="GO:0043565">
    <property type="term" value="F:sequence-specific DNA binding"/>
    <property type="evidence" value="ECO:0007669"/>
    <property type="project" value="InterPro"/>
</dbReference>